<organism evidence="3 4">
    <name type="scientific">Gekko japonicus</name>
    <name type="common">Schlegel's Japanese gecko</name>
    <dbReference type="NCBI Taxonomy" id="146911"/>
    <lineage>
        <taxon>Eukaryota</taxon>
        <taxon>Metazoa</taxon>
        <taxon>Chordata</taxon>
        <taxon>Craniata</taxon>
        <taxon>Vertebrata</taxon>
        <taxon>Euteleostomi</taxon>
        <taxon>Lepidosauria</taxon>
        <taxon>Squamata</taxon>
        <taxon>Bifurcata</taxon>
        <taxon>Gekkota</taxon>
        <taxon>Gekkonidae</taxon>
        <taxon>Gekkoninae</taxon>
        <taxon>Gekko</taxon>
    </lineage>
</organism>
<dbReference type="SUPFAM" id="SSF52540">
    <property type="entry name" value="P-loop containing nucleoside triphosphate hydrolases"/>
    <property type="match status" value="1"/>
</dbReference>
<feature type="transmembrane region" description="Helical" evidence="1">
    <location>
        <begin position="32"/>
        <end position="53"/>
    </location>
</feature>
<evidence type="ECO:0000313" key="4">
    <source>
        <dbReference type="RefSeq" id="XP_015283917.1"/>
    </source>
</evidence>
<dbReference type="PANTHER" id="PTHR19229">
    <property type="entry name" value="ATP-BINDING CASSETTE TRANSPORTER SUBFAMILY A ABCA"/>
    <property type="match status" value="1"/>
</dbReference>
<reference evidence="4" key="1">
    <citation type="submission" date="2025-08" db="UniProtKB">
        <authorList>
            <consortium name="RefSeq"/>
        </authorList>
    </citation>
    <scope>IDENTIFICATION</scope>
</reference>
<dbReference type="Proteomes" id="UP000694871">
    <property type="component" value="Unplaced"/>
</dbReference>
<feature type="transmembrane region" description="Helical" evidence="1">
    <location>
        <begin position="65"/>
        <end position="84"/>
    </location>
</feature>
<evidence type="ECO:0000256" key="1">
    <source>
        <dbReference type="SAM" id="Phobius"/>
    </source>
</evidence>
<keyword evidence="1" id="KW-1133">Transmembrane helix</keyword>
<feature type="domain" description="ABC transporter" evidence="2">
    <location>
        <begin position="223"/>
        <end position="307"/>
    </location>
</feature>
<dbReference type="InterPro" id="IPR026082">
    <property type="entry name" value="ABCA"/>
</dbReference>
<protein>
    <submittedName>
        <fullName evidence="4">ATP-binding cassette sub-family A member 8-B-like</fullName>
    </submittedName>
</protein>
<sequence>LSWGLLYAVYILILSSFVTPVINHFLLPTSSFFAIFLLLFLYGIASIHFCFMLSSLLKKAKATSSVAFVLTFFFGALSVTTLIFRMPAPLEWMLSLFCPFAFGAEISKVTMRQKYGKALHLSNILEDSCFYSLIIDSILYMLLALYFDKIIPDKYGVPYPPLFFLKKSYWFKSRSSHIHEQSHSNIFSDNVESVSPEFDAKESIRINNIKKTYQVKSMKTEALRGLSLNIYEGQITAILGHSGAGKTTLLNILSGLSKPSAGSATIFKYNITKREDMEEIRKISAVCPQFNVQFEFLTVKENLKTFAKLKGVPANDIENE</sequence>
<dbReference type="InterPro" id="IPR003439">
    <property type="entry name" value="ABC_transporter-like_ATP-bd"/>
</dbReference>
<dbReference type="Gene3D" id="3.40.50.300">
    <property type="entry name" value="P-loop containing nucleotide triphosphate hydrolases"/>
    <property type="match status" value="1"/>
</dbReference>
<feature type="non-terminal residue" evidence="4">
    <location>
        <position position="320"/>
    </location>
</feature>
<accession>A0ABM1LD80</accession>
<dbReference type="RefSeq" id="XP_015283917.1">
    <property type="nucleotide sequence ID" value="XM_015428431.1"/>
</dbReference>
<dbReference type="InterPro" id="IPR027417">
    <property type="entry name" value="P-loop_NTPase"/>
</dbReference>
<dbReference type="PANTHER" id="PTHR19229:SF274">
    <property type="entry name" value="ABC-TYPE ORGANIC ANION TRANSPORTER ABCA8"/>
    <property type="match status" value="1"/>
</dbReference>
<evidence type="ECO:0000313" key="3">
    <source>
        <dbReference type="Proteomes" id="UP000694871"/>
    </source>
</evidence>
<proteinExistence type="predicted"/>
<gene>
    <name evidence="4" type="primary">LOC107124944</name>
</gene>
<dbReference type="GeneID" id="107124944"/>
<feature type="non-terminal residue" evidence="4">
    <location>
        <position position="1"/>
    </location>
</feature>
<keyword evidence="1" id="KW-0472">Membrane</keyword>
<keyword evidence="3" id="KW-1185">Reference proteome</keyword>
<evidence type="ECO:0000259" key="2">
    <source>
        <dbReference type="Pfam" id="PF00005"/>
    </source>
</evidence>
<name>A0ABM1LD80_GEKJA</name>
<dbReference type="Pfam" id="PF00005">
    <property type="entry name" value="ABC_tran"/>
    <property type="match status" value="1"/>
</dbReference>
<keyword evidence="1" id="KW-0812">Transmembrane</keyword>
<feature type="transmembrane region" description="Helical" evidence="1">
    <location>
        <begin position="7"/>
        <end position="26"/>
    </location>
</feature>